<keyword evidence="1" id="KW-0560">Oxidoreductase</keyword>
<dbReference type="EMBL" id="QXTE01003736">
    <property type="protein sequence ID" value="TFJ95599.1"/>
    <property type="molecule type" value="Genomic_DNA"/>
</dbReference>
<comment type="caution">
    <text evidence="1">The sequence shown here is derived from an EMBL/GenBank/DDBJ whole genome shotgun (WGS) entry which is preliminary data.</text>
</comment>
<keyword evidence="2" id="KW-1185">Reference proteome</keyword>
<evidence type="ECO:0000313" key="2">
    <source>
        <dbReference type="Proteomes" id="UP000297703"/>
    </source>
</evidence>
<name>A0A4D9DIN2_9SAUR</name>
<sequence length="84" mass="9779">MHQELLQQEKKNLQELMEKLVGRDNELSQTSTKMLQLDQDISALKTKHVLRQSLQSEKWQEISKMASSMRKLTKSNVADSMGKY</sequence>
<reference evidence="1 2" key="2">
    <citation type="submission" date="2019-04" db="EMBL/GenBank/DDBJ databases">
        <title>The genome sequence of big-headed turtle.</title>
        <authorList>
            <person name="Gong S."/>
        </authorList>
    </citation>
    <scope>NUCLEOTIDE SEQUENCE [LARGE SCALE GENOMIC DNA]</scope>
    <source>
        <strain evidence="1">DO16091913</strain>
        <tissue evidence="1">Muscle</tissue>
    </source>
</reference>
<evidence type="ECO:0000313" key="1">
    <source>
        <dbReference type="EMBL" id="TFJ95599.1"/>
    </source>
</evidence>
<organism evidence="1 2">
    <name type="scientific">Platysternon megacephalum</name>
    <name type="common">big-headed turtle</name>
    <dbReference type="NCBI Taxonomy" id="55544"/>
    <lineage>
        <taxon>Eukaryota</taxon>
        <taxon>Metazoa</taxon>
        <taxon>Chordata</taxon>
        <taxon>Craniata</taxon>
        <taxon>Vertebrata</taxon>
        <taxon>Euteleostomi</taxon>
        <taxon>Archelosauria</taxon>
        <taxon>Testudinata</taxon>
        <taxon>Testudines</taxon>
        <taxon>Cryptodira</taxon>
        <taxon>Durocryptodira</taxon>
        <taxon>Testudinoidea</taxon>
        <taxon>Platysternidae</taxon>
        <taxon>Platysternon</taxon>
    </lineage>
</organism>
<gene>
    <name evidence="1" type="ORF">DR999_PMT22782</name>
</gene>
<reference evidence="1 2" key="1">
    <citation type="submission" date="2019-04" db="EMBL/GenBank/DDBJ databases">
        <title>Draft genome of the big-headed turtle Platysternon megacephalum.</title>
        <authorList>
            <person name="Gong S."/>
        </authorList>
    </citation>
    <scope>NUCLEOTIDE SEQUENCE [LARGE SCALE GENOMIC DNA]</scope>
    <source>
        <strain evidence="1">DO16091913</strain>
        <tissue evidence="1">Muscle</tissue>
    </source>
</reference>
<dbReference type="GO" id="GO:0051213">
    <property type="term" value="F:dioxygenase activity"/>
    <property type="evidence" value="ECO:0007669"/>
    <property type="project" value="UniProtKB-KW"/>
</dbReference>
<accession>A0A4D9DIN2</accession>
<keyword evidence="1" id="KW-0223">Dioxygenase</keyword>
<proteinExistence type="predicted"/>
<dbReference type="AlphaFoldDB" id="A0A4D9DIN2"/>
<dbReference type="OrthoDB" id="2130396at2759"/>
<protein>
    <submittedName>
        <fullName evidence="1">Tryptophan 2,3-dioxygenase</fullName>
    </submittedName>
</protein>
<dbReference type="Proteomes" id="UP000297703">
    <property type="component" value="Unassembled WGS sequence"/>
</dbReference>